<evidence type="ECO:0000313" key="3">
    <source>
        <dbReference type="Proteomes" id="UP000069654"/>
    </source>
</evidence>
<dbReference type="PANTHER" id="PTHR11941:SF133">
    <property type="entry name" value="1,2-EPOXYPHENYLACETYL-COA ISOMERASE"/>
    <property type="match status" value="1"/>
</dbReference>
<dbReference type="Proteomes" id="UP000069654">
    <property type="component" value="Unassembled WGS sequence"/>
</dbReference>
<proteinExistence type="predicted"/>
<dbReference type="EMBL" id="BCTB01000050">
    <property type="protein sequence ID" value="GAT17018.1"/>
    <property type="molecule type" value="Genomic_DNA"/>
</dbReference>
<dbReference type="GO" id="GO:0006635">
    <property type="term" value="P:fatty acid beta-oxidation"/>
    <property type="evidence" value="ECO:0007669"/>
    <property type="project" value="TreeGrafter"/>
</dbReference>
<dbReference type="InterPro" id="IPR001753">
    <property type="entry name" value="Enoyl-CoA_hydra/iso"/>
</dbReference>
<keyword evidence="1" id="KW-0443">Lipid metabolism</keyword>
<comment type="caution">
    <text evidence="2">The sequence shown here is derived from an EMBL/GenBank/DDBJ whole genome shotgun (WGS) entry which is preliminary data.</text>
</comment>
<dbReference type="InterPro" id="IPR029045">
    <property type="entry name" value="ClpP/crotonase-like_dom_sf"/>
</dbReference>
<organism evidence="2 3">
    <name type="scientific">Mycolicibacterium thermoresistibile</name>
    <name type="common">Mycobacterium thermoresistibile</name>
    <dbReference type="NCBI Taxonomy" id="1797"/>
    <lineage>
        <taxon>Bacteria</taxon>
        <taxon>Bacillati</taxon>
        <taxon>Actinomycetota</taxon>
        <taxon>Actinomycetes</taxon>
        <taxon>Mycobacteriales</taxon>
        <taxon>Mycobacteriaceae</taxon>
        <taxon>Mycolicibacterium</taxon>
    </lineage>
</organism>
<name>A0A117INK8_MYCTH</name>
<dbReference type="RefSeq" id="WP_003923924.1">
    <property type="nucleotide sequence ID" value="NZ_BCTB01000050.1"/>
</dbReference>
<dbReference type="STRING" id="1797.RMCT_3987"/>
<dbReference type="OMA" id="WPHEVVA"/>
<dbReference type="Gene3D" id="3.90.226.10">
    <property type="entry name" value="2-enoyl-CoA Hydratase, Chain A, domain 1"/>
    <property type="match status" value="1"/>
</dbReference>
<protein>
    <submittedName>
        <fullName evidence="2">Enoyl-CoA hydratase/isomerase</fullName>
    </submittedName>
</protein>
<dbReference type="AlphaFoldDB" id="A0A117INK8"/>
<dbReference type="Pfam" id="PF00378">
    <property type="entry name" value="ECH_1"/>
    <property type="match status" value="1"/>
</dbReference>
<evidence type="ECO:0000256" key="1">
    <source>
        <dbReference type="ARBA" id="ARBA00023098"/>
    </source>
</evidence>
<evidence type="ECO:0000313" key="2">
    <source>
        <dbReference type="EMBL" id="GAT17018.1"/>
    </source>
</evidence>
<dbReference type="CDD" id="cd06558">
    <property type="entry name" value="crotonase-like"/>
    <property type="match status" value="1"/>
</dbReference>
<reference evidence="2 3" key="1">
    <citation type="journal article" date="2016" name="Genome Announc.">
        <title>Draft Genome Sequences of Five Rapidly Growing Mycobacterium Species, M. thermoresistibile, M. fortuitum subsp. acetamidolyticum, M. canariasense, M. brisbanense, and M. novocastrense.</title>
        <authorList>
            <person name="Katahira K."/>
            <person name="Ogura Y."/>
            <person name="Gotoh Y."/>
            <person name="Hayashi T."/>
        </authorList>
    </citation>
    <scope>NUCLEOTIDE SEQUENCE [LARGE SCALE GENOMIC DNA]</scope>
    <source>
        <strain evidence="2 3">JCM6362</strain>
    </source>
</reference>
<gene>
    <name evidence="2" type="ORF">RMCT_3987</name>
</gene>
<sequence length="258" mass="26984">MNVLRAVDSGVGRITLNRPDRMNAITVGLATELENAITELSADPAVNVIVIRGAGGNFSAGGDFDEVERLRAEGGSALAALFTKFRAACGAIAAVDVPVIAAVQGVAAAGGFELMQACDIVLVSTDARIADSHVKFGMVPGGGSSARLPRLVGRQQAMGLLLSGDRITGAEAVALGLAYRAFSESEFDYAVTDFANQMAQRNRQSVTTIKRLVNTGMNHPLDEALDAEIETVVRHILGDAGAGSVEQFATRKDREVRG</sequence>
<dbReference type="GO" id="GO:0016853">
    <property type="term" value="F:isomerase activity"/>
    <property type="evidence" value="ECO:0007669"/>
    <property type="project" value="UniProtKB-KW"/>
</dbReference>
<dbReference type="SUPFAM" id="SSF52096">
    <property type="entry name" value="ClpP/crotonase"/>
    <property type="match status" value="1"/>
</dbReference>
<dbReference type="PANTHER" id="PTHR11941">
    <property type="entry name" value="ENOYL-COA HYDRATASE-RELATED"/>
    <property type="match status" value="1"/>
</dbReference>
<dbReference type="OrthoDB" id="8452484at2"/>
<reference evidence="3" key="2">
    <citation type="submission" date="2016-02" db="EMBL/GenBank/DDBJ databases">
        <title>Draft genome sequence of five rapidly growing Mycobacterium species.</title>
        <authorList>
            <person name="Katahira K."/>
            <person name="Gotou Y."/>
            <person name="Iida K."/>
            <person name="Ogura Y."/>
            <person name="Hayashi T."/>
        </authorList>
    </citation>
    <scope>NUCLEOTIDE SEQUENCE [LARGE SCALE GENOMIC DNA]</scope>
    <source>
        <strain evidence="3">JCM6362</strain>
    </source>
</reference>
<accession>A0A117INK8</accession>
<keyword evidence="2" id="KW-0413">Isomerase</keyword>